<accession>A0A5K3G2Y4</accession>
<dbReference type="WBParaSite" id="MCU_014852-RA">
    <property type="protein sequence ID" value="MCU_014852-RA"/>
    <property type="gene ID" value="MCU_014852"/>
</dbReference>
<protein>
    <submittedName>
        <fullName evidence="1">Transcriptional regulator</fullName>
    </submittedName>
</protein>
<evidence type="ECO:0000313" key="1">
    <source>
        <dbReference type="WBParaSite" id="MCU_014852-RA"/>
    </source>
</evidence>
<organism evidence="1">
    <name type="scientific">Mesocestoides corti</name>
    <name type="common">Flatworm</name>
    <dbReference type="NCBI Taxonomy" id="53468"/>
    <lineage>
        <taxon>Eukaryota</taxon>
        <taxon>Metazoa</taxon>
        <taxon>Spiralia</taxon>
        <taxon>Lophotrochozoa</taxon>
        <taxon>Platyhelminthes</taxon>
        <taxon>Cestoda</taxon>
        <taxon>Eucestoda</taxon>
        <taxon>Cyclophyllidea</taxon>
        <taxon>Mesocestoididae</taxon>
        <taxon>Mesocestoides</taxon>
    </lineage>
</organism>
<dbReference type="AlphaFoldDB" id="A0A5K3G2Y4"/>
<proteinExistence type="predicted"/>
<name>A0A5K3G2Y4_MESCO</name>
<sequence>MGKLSNSKFGTLLAKSASEQLRRRTTAVHKELL</sequence>
<reference evidence="1" key="1">
    <citation type="submission" date="2019-11" db="UniProtKB">
        <authorList>
            <consortium name="WormBaseParasite"/>
        </authorList>
    </citation>
    <scope>IDENTIFICATION</scope>
</reference>